<evidence type="ECO:0000256" key="3">
    <source>
        <dbReference type="ARBA" id="ARBA00022630"/>
    </source>
</evidence>
<dbReference type="GO" id="GO:0050660">
    <property type="term" value="F:flavin adenine dinucleotide binding"/>
    <property type="evidence" value="ECO:0007669"/>
    <property type="project" value="InterPro"/>
</dbReference>
<dbReference type="PANTHER" id="PTHR10961:SF46">
    <property type="entry name" value="PEROXISOMAL SARCOSINE OXIDASE"/>
    <property type="match status" value="1"/>
</dbReference>
<gene>
    <name evidence="8" type="ORF">FOMPIDRAFT_1143829</name>
</gene>
<dbReference type="EMBL" id="KE504135">
    <property type="protein sequence ID" value="EPT02562.1"/>
    <property type="molecule type" value="Genomic_DNA"/>
</dbReference>
<comment type="similarity">
    <text evidence="2">Belongs to the MSOX/MTOX family.</text>
</comment>
<reference evidence="8 9" key="1">
    <citation type="journal article" date="2012" name="Science">
        <title>The Paleozoic origin of enzymatic lignin decomposition reconstructed from 31 fungal genomes.</title>
        <authorList>
            <person name="Floudas D."/>
            <person name="Binder M."/>
            <person name="Riley R."/>
            <person name="Barry K."/>
            <person name="Blanchette R.A."/>
            <person name="Henrissat B."/>
            <person name="Martinez A.T."/>
            <person name="Otillar R."/>
            <person name="Spatafora J.W."/>
            <person name="Yadav J.S."/>
            <person name="Aerts A."/>
            <person name="Benoit I."/>
            <person name="Boyd A."/>
            <person name="Carlson A."/>
            <person name="Copeland A."/>
            <person name="Coutinho P.M."/>
            <person name="de Vries R.P."/>
            <person name="Ferreira P."/>
            <person name="Findley K."/>
            <person name="Foster B."/>
            <person name="Gaskell J."/>
            <person name="Glotzer D."/>
            <person name="Gorecki P."/>
            <person name="Heitman J."/>
            <person name="Hesse C."/>
            <person name="Hori C."/>
            <person name="Igarashi K."/>
            <person name="Jurgens J.A."/>
            <person name="Kallen N."/>
            <person name="Kersten P."/>
            <person name="Kohler A."/>
            <person name="Kuees U."/>
            <person name="Kumar T.K.A."/>
            <person name="Kuo A."/>
            <person name="LaButti K."/>
            <person name="Larrondo L.F."/>
            <person name="Lindquist E."/>
            <person name="Ling A."/>
            <person name="Lombard V."/>
            <person name="Lucas S."/>
            <person name="Lundell T."/>
            <person name="Martin R."/>
            <person name="McLaughlin D.J."/>
            <person name="Morgenstern I."/>
            <person name="Morin E."/>
            <person name="Murat C."/>
            <person name="Nagy L.G."/>
            <person name="Nolan M."/>
            <person name="Ohm R.A."/>
            <person name="Patyshakuliyeva A."/>
            <person name="Rokas A."/>
            <person name="Ruiz-Duenas F.J."/>
            <person name="Sabat G."/>
            <person name="Salamov A."/>
            <person name="Samejima M."/>
            <person name="Schmutz J."/>
            <person name="Slot J.C."/>
            <person name="St John F."/>
            <person name="Stenlid J."/>
            <person name="Sun H."/>
            <person name="Sun S."/>
            <person name="Syed K."/>
            <person name="Tsang A."/>
            <person name="Wiebenga A."/>
            <person name="Young D."/>
            <person name="Pisabarro A."/>
            <person name="Eastwood D.C."/>
            <person name="Martin F."/>
            <person name="Cullen D."/>
            <person name="Grigoriev I.V."/>
            <person name="Hibbett D.S."/>
        </authorList>
    </citation>
    <scope>NUCLEOTIDE SEQUENCE</scope>
    <source>
        <strain evidence="9">FP-58527</strain>
    </source>
</reference>
<dbReference type="InterPro" id="IPR036188">
    <property type="entry name" value="FAD/NAD-bd_sf"/>
</dbReference>
<dbReference type="GO" id="GO:0004657">
    <property type="term" value="F:proline dehydrogenase activity"/>
    <property type="evidence" value="ECO:0007669"/>
    <property type="project" value="TreeGrafter"/>
</dbReference>
<evidence type="ECO:0000256" key="5">
    <source>
        <dbReference type="ARBA" id="ARBA00023002"/>
    </source>
</evidence>
<dbReference type="InterPro" id="IPR045170">
    <property type="entry name" value="MTOX"/>
</dbReference>
<dbReference type="HOGENOM" id="CLU_007884_0_1_1"/>
<feature type="domain" description="FAD dependent oxidoreductase" evidence="7">
    <location>
        <begin position="2"/>
        <end position="385"/>
    </location>
</feature>
<evidence type="ECO:0000256" key="1">
    <source>
        <dbReference type="ARBA" id="ARBA00001974"/>
    </source>
</evidence>
<dbReference type="eggNOG" id="KOG2820">
    <property type="taxonomic scope" value="Eukaryota"/>
</dbReference>
<evidence type="ECO:0000313" key="8">
    <source>
        <dbReference type="EMBL" id="EPT02562.1"/>
    </source>
</evidence>
<dbReference type="GO" id="GO:0050031">
    <property type="term" value="F:L-pipecolate oxidase activity"/>
    <property type="evidence" value="ECO:0007669"/>
    <property type="project" value="TreeGrafter"/>
</dbReference>
<evidence type="ECO:0000313" key="9">
    <source>
        <dbReference type="Proteomes" id="UP000015241"/>
    </source>
</evidence>
<dbReference type="Gene3D" id="3.50.50.60">
    <property type="entry name" value="FAD/NAD(P)-binding domain"/>
    <property type="match status" value="1"/>
</dbReference>
<keyword evidence="5" id="KW-0560">Oxidoreductase</keyword>
<comment type="cofactor">
    <cofactor evidence="1">
        <name>FAD</name>
        <dbReference type="ChEBI" id="CHEBI:57692"/>
    </cofactor>
</comment>
<keyword evidence="9" id="KW-1185">Reference proteome</keyword>
<protein>
    <recommendedName>
        <fullName evidence="7">FAD dependent oxidoreductase domain-containing protein</fullName>
    </recommendedName>
</protein>
<dbReference type="Proteomes" id="UP000015241">
    <property type="component" value="Unassembled WGS sequence"/>
</dbReference>
<accession>S8EC61</accession>
<keyword evidence="4" id="KW-0274">FAD</keyword>
<dbReference type="GO" id="GO:0008115">
    <property type="term" value="F:sarcosine oxidase activity"/>
    <property type="evidence" value="ECO:0007669"/>
    <property type="project" value="TreeGrafter"/>
</dbReference>
<evidence type="ECO:0000256" key="2">
    <source>
        <dbReference type="ARBA" id="ARBA00010989"/>
    </source>
</evidence>
<dbReference type="PANTHER" id="PTHR10961">
    <property type="entry name" value="PEROXISOMAL SARCOSINE OXIDASE"/>
    <property type="match status" value="1"/>
</dbReference>
<evidence type="ECO:0000259" key="7">
    <source>
        <dbReference type="Pfam" id="PF01266"/>
    </source>
</evidence>
<dbReference type="STRING" id="743788.S8EC61"/>
<sequence>MVVIVGAGCFGLSTAYHLLKRGHTNVTVLDRSPVLPAPEAASTDINKIVRSSYADIFYSRFARDALAQWKDRDEWADCYHESGVLVLLTGKGSYGDLALANDRALGARTVLLPESSDDPSEAAPPHLPRSLRDLLKHRSGYINQDGGWVHSSRAIELLMDKVAKLGGSIIAGKAVQSLLKDPSTGKTIGVKCADGSEFKSDVVVLASGAWTPSAFPELKVEDKCIATAQIVGKIQLTPEEADRHRADPVYLDLDSGFYMFPPNDLSIIKCAIHGAGFTHRSTPNSISTPVFPAPPSQDQKEYETGQFETAVPRAVLQELRGQLARTSPEFADKPWVGTRMCWYTDSADEDWLIGYHPLDRGVMFATAGSGHAMKFLPNIGSLVADAIEGKMDAELVKRFAFDRAKKDVTSSRPGKEVQELEINDLVGPS</sequence>
<feature type="region of interest" description="Disordered" evidence="6">
    <location>
        <begin position="410"/>
        <end position="429"/>
    </location>
</feature>
<dbReference type="FunCoup" id="S8EC61">
    <property type="interactions" value="137"/>
</dbReference>
<organism evidence="8 9">
    <name type="scientific">Fomitopsis schrenkii</name>
    <name type="common">Brown rot fungus</name>
    <dbReference type="NCBI Taxonomy" id="2126942"/>
    <lineage>
        <taxon>Eukaryota</taxon>
        <taxon>Fungi</taxon>
        <taxon>Dikarya</taxon>
        <taxon>Basidiomycota</taxon>
        <taxon>Agaricomycotina</taxon>
        <taxon>Agaricomycetes</taxon>
        <taxon>Polyporales</taxon>
        <taxon>Fomitopsis</taxon>
    </lineage>
</organism>
<proteinExistence type="inferred from homology"/>
<name>S8EC61_FOMSC</name>
<evidence type="ECO:0000256" key="4">
    <source>
        <dbReference type="ARBA" id="ARBA00022827"/>
    </source>
</evidence>
<keyword evidence="3" id="KW-0285">Flavoprotein</keyword>
<dbReference type="InterPro" id="IPR006076">
    <property type="entry name" value="FAD-dep_OxRdtase"/>
</dbReference>
<dbReference type="SUPFAM" id="SSF51905">
    <property type="entry name" value="FAD/NAD(P)-binding domain"/>
    <property type="match status" value="1"/>
</dbReference>
<dbReference type="InParanoid" id="S8EC61"/>
<evidence type="ECO:0000256" key="6">
    <source>
        <dbReference type="SAM" id="MobiDB-lite"/>
    </source>
</evidence>
<dbReference type="OrthoDB" id="2219495at2759"/>
<dbReference type="Gene3D" id="3.30.9.10">
    <property type="entry name" value="D-Amino Acid Oxidase, subunit A, domain 2"/>
    <property type="match status" value="1"/>
</dbReference>
<dbReference type="AlphaFoldDB" id="S8EC61"/>
<dbReference type="Pfam" id="PF01266">
    <property type="entry name" value="DAO"/>
    <property type="match status" value="1"/>
</dbReference>